<dbReference type="PANTHER" id="PTHR33828">
    <property type="entry name" value="OS05G0596200 PROTEIN"/>
    <property type="match status" value="1"/>
</dbReference>
<dbReference type="EMBL" id="VDCV01000002">
    <property type="protein sequence ID" value="KAB5568140.1"/>
    <property type="molecule type" value="Genomic_DNA"/>
</dbReference>
<reference evidence="2" key="1">
    <citation type="journal article" date="2019" name="Gigascience">
        <title>De novo genome assembly of the endangered Acer yangbiense, a plant species with extremely small populations endemic to Yunnan Province, China.</title>
        <authorList>
            <person name="Yang J."/>
            <person name="Wariss H.M."/>
            <person name="Tao L."/>
            <person name="Zhang R."/>
            <person name="Yun Q."/>
            <person name="Hollingsworth P."/>
            <person name="Dao Z."/>
            <person name="Luo G."/>
            <person name="Guo H."/>
            <person name="Ma Y."/>
            <person name="Sun W."/>
        </authorList>
    </citation>
    <scope>NUCLEOTIDE SEQUENCE [LARGE SCALE GENOMIC DNA]</scope>
    <source>
        <strain evidence="2">cv. br00</strain>
    </source>
</reference>
<dbReference type="Proteomes" id="UP000326939">
    <property type="component" value="Chromosome 2"/>
</dbReference>
<keyword evidence="2" id="KW-1185">Reference proteome</keyword>
<gene>
    <name evidence="1" type="ORF">DKX38_001933</name>
</gene>
<protein>
    <submittedName>
        <fullName evidence="1">Uncharacterized protein</fullName>
    </submittedName>
</protein>
<sequence length="116" mass="13556">MPKGSVAAEQNVKKRERKVCDFSGPKRDPLEERDPLKIFYETLFEQIPDSEMAQFWSYEKIVDYLWCLQCNHIMNCVESVAFANTNTSISLVMLMESGLLPMEVARKVYDKKQKRN</sequence>
<accession>A0A5N5NKM6</accession>
<name>A0A5N5NKM6_9ROSI</name>
<comment type="caution">
    <text evidence="1">The sequence shown here is derived from an EMBL/GenBank/DDBJ whole genome shotgun (WGS) entry which is preliminary data.</text>
</comment>
<evidence type="ECO:0000313" key="1">
    <source>
        <dbReference type="EMBL" id="KAB5568140.1"/>
    </source>
</evidence>
<dbReference type="PANTHER" id="PTHR33828:SF2">
    <property type="entry name" value="NUCLEOLIN"/>
    <property type="match status" value="1"/>
</dbReference>
<proteinExistence type="predicted"/>
<evidence type="ECO:0000313" key="2">
    <source>
        <dbReference type="Proteomes" id="UP000326939"/>
    </source>
</evidence>
<organism evidence="1 2">
    <name type="scientific">Salix brachista</name>
    <dbReference type="NCBI Taxonomy" id="2182728"/>
    <lineage>
        <taxon>Eukaryota</taxon>
        <taxon>Viridiplantae</taxon>
        <taxon>Streptophyta</taxon>
        <taxon>Embryophyta</taxon>
        <taxon>Tracheophyta</taxon>
        <taxon>Spermatophyta</taxon>
        <taxon>Magnoliopsida</taxon>
        <taxon>eudicotyledons</taxon>
        <taxon>Gunneridae</taxon>
        <taxon>Pentapetalae</taxon>
        <taxon>rosids</taxon>
        <taxon>fabids</taxon>
        <taxon>Malpighiales</taxon>
        <taxon>Salicaceae</taxon>
        <taxon>Saliceae</taxon>
        <taxon>Salix</taxon>
    </lineage>
</organism>
<dbReference type="AlphaFoldDB" id="A0A5N5NKM6"/>